<accession>A0ABS6UJS9</accession>
<comment type="caution">
    <text evidence="2">The sequence shown here is derived from an EMBL/GenBank/DDBJ whole genome shotgun (WGS) entry which is preliminary data.</text>
</comment>
<name>A0ABS6UJS9_9PSEU</name>
<reference evidence="2 3" key="1">
    <citation type="submission" date="2020-11" db="EMBL/GenBank/DDBJ databases">
        <title>Pseudonocardia abyssalis sp. nov. and Pseudonocardia oceani sp. nov., description and phylogenomic analysis of two novel actinomycetes isolated from the deep Southern Ocean.</title>
        <authorList>
            <person name="Parra J."/>
        </authorList>
    </citation>
    <scope>NUCLEOTIDE SEQUENCE [LARGE SCALE GENOMIC DNA]</scope>
    <source>
        <strain evidence="3">KRD185</strain>
    </source>
</reference>
<dbReference type="InterPro" id="IPR015330">
    <property type="entry name" value="DNA_primase/pol_bifunc_N"/>
</dbReference>
<keyword evidence="3" id="KW-1185">Reference proteome</keyword>
<evidence type="ECO:0000259" key="1">
    <source>
        <dbReference type="SMART" id="SM00943"/>
    </source>
</evidence>
<organism evidence="2 3">
    <name type="scientific">Pseudonocardia oceani</name>
    <dbReference type="NCBI Taxonomy" id="2792013"/>
    <lineage>
        <taxon>Bacteria</taxon>
        <taxon>Bacillati</taxon>
        <taxon>Actinomycetota</taxon>
        <taxon>Actinomycetes</taxon>
        <taxon>Pseudonocardiales</taxon>
        <taxon>Pseudonocardiaceae</taxon>
        <taxon>Pseudonocardia</taxon>
    </lineage>
</organism>
<dbReference type="SMART" id="SM00943">
    <property type="entry name" value="Prim-Pol"/>
    <property type="match status" value="1"/>
</dbReference>
<evidence type="ECO:0000313" key="2">
    <source>
        <dbReference type="EMBL" id="MBW0132514.1"/>
    </source>
</evidence>
<dbReference type="EMBL" id="JADQDF010000002">
    <property type="protein sequence ID" value="MBW0132514.1"/>
    <property type="molecule type" value="Genomic_DNA"/>
</dbReference>
<protein>
    <submittedName>
        <fullName evidence="2">Bifunctional DNA primase/polymerase</fullName>
    </submittedName>
</protein>
<evidence type="ECO:0000313" key="3">
    <source>
        <dbReference type="Proteomes" id="UP000694300"/>
    </source>
</evidence>
<proteinExistence type="predicted"/>
<dbReference type="Pfam" id="PF09250">
    <property type="entry name" value="Prim-Pol"/>
    <property type="match status" value="1"/>
</dbReference>
<dbReference type="Proteomes" id="UP000694300">
    <property type="component" value="Unassembled WGS sequence"/>
</dbReference>
<sequence length="307" mass="31832">MSEDIRSGAGRLGRLGQAALGAAREGLHVFPLQPRSKLPAVRDWERAATRDPEQIAAWFSARPYNVAIACGPSALVVVDLDDGHGETAPEPWTGARHGRQVLAQVAAAAGESVPRTRAVSTPTGGLHLYFRAPVGVELRNTAGTALGWRVDTRAHGGYVVAAESVRDAGYYRVADRAPIAELPGWIAAALTPPPAPRPGEVAPVVVEISGGRARAYVAAIVEREAAGVAAAGEGTRHRTLLAAARTLGRLVGGDALDEATARGALLAAAEGYVGRGGYTGAQVARDIDDGLAYGMRLPRRIDAGGAR</sequence>
<feature type="domain" description="DNA primase/polymerase bifunctional N-terminal" evidence="1">
    <location>
        <begin position="19"/>
        <end position="186"/>
    </location>
</feature>
<gene>
    <name evidence="2" type="ORF">I4I82_33245</name>
</gene>
<dbReference type="CDD" id="cd04859">
    <property type="entry name" value="Prim_Pol"/>
    <property type="match status" value="1"/>
</dbReference>
<dbReference type="RefSeq" id="WP_225922759.1">
    <property type="nucleotide sequence ID" value="NZ_JADQDE010000611.1"/>
</dbReference>